<evidence type="ECO:0000313" key="3">
    <source>
        <dbReference type="Proteomes" id="UP000825729"/>
    </source>
</evidence>
<dbReference type="Proteomes" id="UP000825729">
    <property type="component" value="Unassembled WGS sequence"/>
</dbReference>
<sequence length="70" mass="7910">MPETVPEEGRFGRRQFPKKGDLAGDSFPHFFSNRAGEISQEFSKRQFIVGKLEEGLSKEVNLQIQGAEIL</sequence>
<dbReference type="EMBL" id="JAINDJ010000005">
    <property type="protein sequence ID" value="KAG9446651.1"/>
    <property type="molecule type" value="Genomic_DNA"/>
</dbReference>
<organism evidence="2 3">
    <name type="scientific">Aristolochia fimbriata</name>
    <name type="common">White veined hardy Dutchman's pipe vine</name>
    <dbReference type="NCBI Taxonomy" id="158543"/>
    <lineage>
        <taxon>Eukaryota</taxon>
        <taxon>Viridiplantae</taxon>
        <taxon>Streptophyta</taxon>
        <taxon>Embryophyta</taxon>
        <taxon>Tracheophyta</taxon>
        <taxon>Spermatophyta</taxon>
        <taxon>Magnoliopsida</taxon>
        <taxon>Magnoliidae</taxon>
        <taxon>Piperales</taxon>
        <taxon>Aristolochiaceae</taxon>
        <taxon>Aristolochia</taxon>
    </lineage>
</organism>
<keyword evidence="3" id="KW-1185">Reference proteome</keyword>
<accession>A0AAV7EFN6</accession>
<evidence type="ECO:0000313" key="2">
    <source>
        <dbReference type="EMBL" id="KAG9446651.1"/>
    </source>
</evidence>
<protein>
    <submittedName>
        <fullName evidence="2">Uncharacterized protein</fullName>
    </submittedName>
</protein>
<dbReference type="AlphaFoldDB" id="A0AAV7EFN6"/>
<evidence type="ECO:0000256" key="1">
    <source>
        <dbReference type="SAM" id="MobiDB-lite"/>
    </source>
</evidence>
<proteinExistence type="predicted"/>
<reference evidence="2 3" key="1">
    <citation type="submission" date="2021-07" db="EMBL/GenBank/DDBJ databases">
        <title>The Aristolochia fimbriata genome: insights into angiosperm evolution, floral development and chemical biosynthesis.</title>
        <authorList>
            <person name="Jiao Y."/>
        </authorList>
    </citation>
    <scope>NUCLEOTIDE SEQUENCE [LARGE SCALE GENOMIC DNA]</scope>
    <source>
        <strain evidence="2">IBCAS-2021</strain>
        <tissue evidence="2">Leaf</tissue>
    </source>
</reference>
<comment type="caution">
    <text evidence="2">The sequence shown here is derived from an EMBL/GenBank/DDBJ whole genome shotgun (WGS) entry which is preliminary data.</text>
</comment>
<feature type="region of interest" description="Disordered" evidence="1">
    <location>
        <begin position="1"/>
        <end position="22"/>
    </location>
</feature>
<name>A0AAV7EFN6_ARIFI</name>
<gene>
    <name evidence="2" type="ORF">H6P81_012779</name>
</gene>